<evidence type="ECO:0000313" key="7">
    <source>
        <dbReference type="EMBL" id="GAA2690325.1"/>
    </source>
</evidence>
<proteinExistence type="predicted"/>
<dbReference type="InterPro" id="IPR004111">
    <property type="entry name" value="Repressor_TetR_C"/>
</dbReference>
<feature type="compositionally biased region" description="Low complexity" evidence="5">
    <location>
        <begin position="1"/>
        <end position="20"/>
    </location>
</feature>
<comment type="caution">
    <text evidence="7">The sequence shown here is derived from an EMBL/GenBank/DDBJ whole genome shotgun (WGS) entry which is preliminary data.</text>
</comment>
<sequence length="246" mass="25957">MPTTPGTPAEPTAASRPTAPRSRRERPAKPALTRTGIVATAVALMRSEGLERVTMRRLAKELDTGPASLYVYVANTAALHAAVLDELLGEVDLRPAGAAGAWRDRLARVLSSYTSVLFAHPELARSALVTRPSGPHYLQLLEALLALLAEGGVPDDRAAWGVDALLQYGTATAAEQSARDAAPHAQDEQDALTAAVRHASPQTFPRLAALGAELFSGTGEDRLTWGFHVLVNGMSDTARPARTATA</sequence>
<dbReference type="SUPFAM" id="SSF46689">
    <property type="entry name" value="Homeodomain-like"/>
    <property type="match status" value="1"/>
</dbReference>
<dbReference type="Proteomes" id="UP001500994">
    <property type="component" value="Unassembled WGS sequence"/>
</dbReference>
<dbReference type="PANTHER" id="PTHR30055:SF151">
    <property type="entry name" value="TRANSCRIPTIONAL REGULATORY PROTEIN"/>
    <property type="match status" value="1"/>
</dbReference>
<keyword evidence="2 4" id="KW-0238">DNA-binding</keyword>
<dbReference type="SUPFAM" id="SSF48498">
    <property type="entry name" value="Tetracyclin repressor-like, C-terminal domain"/>
    <property type="match status" value="1"/>
</dbReference>
<feature type="DNA-binding region" description="H-T-H motif" evidence="4">
    <location>
        <begin position="54"/>
        <end position="73"/>
    </location>
</feature>
<dbReference type="PANTHER" id="PTHR30055">
    <property type="entry name" value="HTH-TYPE TRANSCRIPTIONAL REGULATOR RUTR"/>
    <property type="match status" value="1"/>
</dbReference>
<feature type="region of interest" description="Disordered" evidence="5">
    <location>
        <begin position="1"/>
        <end position="32"/>
    </location>
</feature>
<dbReference type="InterPro" id="IPR050109">
    <property type="entry name" value="HTH-type_TetR-like_transc_reg"/>
</dbReference>
<dbReference type="PROSITE" id="PS50977">
    <property type="entry name" value="HTH_TETR_2"/>
    <property type="match status" value="1"/>
</dbReference>
<evidence type="ECO:0000313" key="8">
    <source>
        <dbReference type="Proteomes" id="UP001500994"/>
    </source>
</evidence>
<accession>A0ABN3T079</accession>
<feature type="domain" description="HTH tetR-type" evidence="6">
    <location>
        <begin position="31"/>
        <end position="91"/>
    </location>
</feature>
<dbReference type="InterPro" id="IPR001647">
    <property type="entry name" value="HTH_TetR"/>
</dbReference>
<evidence type="ECO:0000256" key="2">
    <source>
        <dbReference type="ARBA" id="ARBA00023125"/>
    </source>
</evidence>
<evidence type="ECO:0000256" key="4">
    <source>
        <dbReference type="PROSITE-ProRule" id="PRU00335"/>
    </source>
</evidence>
<dbReference type="Gene3D" id="1.10.357.10">
    <property type="entry name" value="Tetracycline Repressor, domain 2"/>
    <property type="match status" value="1"/>
</dbReference>
<evidence type="ECO:0000256" key="1">
    <source>
        <dbReference type="ARBA" id="ARBA00023015"/>
    </source>
</evidence>
<reference evidence="7 8" key="1">
    <citation type="journal article" date="2019" name="Int. J. Syst. Evol. Microbiol.">
        <title>The Global Catalogue of Microorganisms (GCM) 10K type strain sequencing project: providing services to taxonomists for standard genome sequencing and annotation.</title>
        <authorList>
            <consortium name="The Broad Institute Genomics Platform"/>
            <consortium name="The Broad Institute Genome Sequencing Center for Infectious Disease"/>
            <person name="Wu L."/>
            <person name="Ma J."/>
        </authorList>
    </citation>
    <scope>NUCLEOTIDE SEQUENCE [LARGE SCALE GENOMIC DNA]</scope>
    <source>
        <strain evidence="7 8">JCM 16374</strain>
    </source>
</reference>
<dbReference type="Pfam" id="PF00440">
    <property type="entry name" value="TetR_N"/>
    <property type="match status" value="1"/>
</dbReference>
<gene>
    <name evidence="7" type="ORF">GCM10009864_75510</name>
</gene>
<protein>
    <submittedName>
        <fullName evidence="7">TetR/AcrR family transcriptional regulator C-terminal domain-containing protein</fullName>
    </submittedName>
</protein>
<dbReference type="EMBL" id="BAAARK010000051">
    <property type="protein sequence ID" value="GAA2690325.1"/>
    <property type="molecule type" value="Genomic_DNA"/>
</dbReference>
<keyword evidence="3" id="KW-0804">Transcription</keyword>
<evidence type="ECO:0000256" key="3">
    <source>
        <dbReference type="ARBA" id="ARBA00023163"/>
    </source>
</evidence>
<dbReference type="Pfam" id="PF02909">
    <property type="entry name" value="TetR_C_1"/>
    <property type="match status" value="1"/>
</dbReference>
<keyword evidence="1" id="KW-0805">Transcription regulation</keyword>
<dbReference type="InterPro" id="IPR036271">
    <property type="entry name" value="Tet_transcr_reg_TetR-rel_C_sf"/>
</dbReference>
<dbReference type="RefSeq" id="WP_344584187.1">
    <property type="nucleotide sequence ID" value="NZ_BAAARK010000051.1"/>
</dbReference>
<keyword evidence="8" id="KW-1185">Reference proteome</keyword>
<organism evidence="7 8">
    <name type="scientific">Streptomyces lunalinharesii</name>
    <dbReference type="NCBI Taxonomy" id="333384"/>
    <lineage>
        <taxon>Bacteria</taxon>
        <taxon>Bacillati</taxon>
        <taxon>Actinomycetota</taxon>
        <taxon>Actinomycetes</taxon>
        <taxon>Kitasatosporales</taxon>
        <taxon>Streptomycetaceae</taxon>
        <taxon>Streptomyces</taxon>
    </lineage>
</organism>
<dbReference type="InterPro" id="IPR009057">
    <property type="entry name" value="Homeodomain-like_sf"/>
</dbReference>
<evidence type="ECO:0000256" key="5">
    <source>
        <dbReference type="SAM" id="MobiDB-lite"/>
    </source>
</evidence>
<evidence type="ECO:0000259" key="6">
    <source>
        <dbReference type="PROSITE" id="PS50977"/>
    </source>
</evidence>
<name>A0ABN3T079_9ACTN</name>